<reference evidence="9 10" key="1">
    <citation type="submission" date="2019-01" db="EMBL/GenBank/DDBJ databases">
        <title>Bacillus sp. M5HDSG1-1, whole genome shotgun sequence.</title>
        <authorList>
            <person name="Tuo L."/>
        </authorList>
    </citation>
    <scope>NUCLEOTIDE SEQUENCE [LARGE SCALE GENOMIC DNA]</scope>
    <source>
        <strain evidence="9 10">M5HDSG1-1</strain>
    </source>
</reference>
<evidence type="ECO:0000256" key="6">
    <source>
        <dbReference type="ARBA" id="ARBA00043993"/>
    </source>
</evidence>
<comment type="subcellular location">
    <subcellularLocation>
        <location evidence="1">Cell membrane</location>
        <topology evidence="1">Multi-pass membrane protein</topology>
    </subcellularLocation>
</comment>
<dbReference type="PANTHER" id="PTHR30509:SF9">
    <property type="entry name" value="MULTIDRUG RESISTANCE PROTEIN MDTO"/>
    <property type="match status" value="1"/>
</dbReference>
<evidence type="ECO:0000259" key="8">
    <source>
        <dbReference type="Pfam" id="PF13515"/>
    </source>
</evidence>
<evidence type="ECO:0000256" key="2">
    <source>
        <dbReference type="ARBA" id="ARBA00022475"/>
    </source>
</evidence>
<sequence length="641" mass="71079">MNNTDEGLLRESLKRMNAVLKQSFKVNKNPFPWLKAFYAGLAAALPVFIGVLFGSFENGLLAGIGGFTYLYVFDIPYVQRAKKIFLVLLSITFSVFIGTILAPYVALSVLMMGVIGALAIFIFGALKITGPSALFFVLCFAMATGMPVDPSLAPIRAGFVFIGGSLSWILAMLGWFFHPHKPEIKAVKRVYCKLAELMDSIGTSNVNMVRHRVINVMSEAEAVLFAGYSSRPSTKLWSQLFLLNEHANLIYSSIAAISTTTDQIPPALGQSVREISEMIGASNLPSKEAALPEEMSAEIESIAKRVFEAKGILMASLKELKHEQFVKPSLKTTLLGAVDKNSIVFLSSVKYGVVLIIAALIAYSFPFEHAYWIPLSCAAVMSGPTIIATFHRAVQRMMGTVIGLLIAGVILITVHNGFVVALLILCLTFLTELFIVRNYGFAAIFFTASALIMAEYSSQVFDYPYFAVVRVTDILIGSLIGLAGVVLIGRKSASNLLNHFVAKTIRSQGQFLVAMYSNYIPYEDIQSKEQSKMQTNLTNLVTVYQSALGELFGNRARLEALWPVIFSIKQISHELNISMKYGLEKKFPERELAQWLYAMEIMALSIENNLYPERKELPFVEGFSHLHNEVFNLQKEMEQWE</sequence>
<keyword evidence="5 7" id="KW-0472">Membrane</keyword>
<evidence type="ECO:0000313" key="10">
    <source>
        <dbReference type="Proteomes" id="UP000288024"/>
    </source>
</evidence>
<feature type="transmembrane region" description="Helical" evidence="7">
    <location>
        <begin position="159"/>
        <end position="178"/>
    </location>
</feature>
<feature type="transmembrane region" description="Helical" evidence="7">
    <location>
        <begin position="33"/>
        <end position="53"/>
    </location>
</feature>
<keyword evidence="2" id="KW-1003">Cell membrane</keyword>
<evidence type="ECO:0000256" key="1">
    <source>
        <dbReference type="ARBA" id="ARBA00004651"/>
    </source>
</evidence>
<feature type="transmembrane region" description="Helical" evidence="7">
    <location>
        <begin position="371"/>
        <end position="390"/>
    </location>
</feature>
<feature type="transmembrane region" description="Helical" evidence="7">
    <location>
        <begin position="84"/>
        <end position="102"/>
    </location>
</feature>
<feature type="transmembrane region" description="Helical" evidence="7">
    <location>
        <begin position="343"/>
        <end position="365"/>
    </location>
</feature>
<dbReference type="PANTHER" id="PTHR30509">
    <property type="entry name" value="P-HYDROXYBENZOIC ACID EFFLUX PUMP SUBUNIT-RELATED"/>
    <property type="match status" value="1"/>
</dbReference>
<feature type="transmembrane region" description="Helical" evidence="7">
    <location>
        <begin position="402"/>
        <end position="430"/>
    </location>
</feature>
<feature type="transmembrane region" description="Helical" evidence="7">
    <location>
        <begin position="59"/>
        <end position="77"/>
    </location>
</feature>
<proteinExistence type="inferred from homology"/>
<comment type="similarity">
    <text evidence="6">Belongs to the YccS/YhfK family.</text>
</comment>
<dbReference type="EMBL" id="RZTZ01000005">
    <property type="protein sequence ID" value="RVT61397.1"/>
    <property type="molecule type" value="Genomic_DNA"/>
</dbReference>
<feature type="transmembrane region" description="Helical" evidence="7">
    <location>
        <begin position="466"/>
        <end position="488"/>
    </location>
</feature>
<evidence type="ECO:0000256" key="5">
    <source>
        <dbReference type="ARBA" id="ARBA00023136"/>
    </source>
</evidence>
<evidence type="ECO:0000313" key="9">
    <source>
        <dbReference type="EMBL" id="RVT61397.1"/>
    </source>
</evidence>
<comment type="caution">
    <text evidence="9">The sequence shown here is derived from an EMBL/GenBank/DDBJ whole genome shotgun (WGS) entry which is preliminary data.</text>
</comment>
<protein>
    <submittedName>
        <fullName evidence="9">FUSC family protein</fullName>
    </submittedName>
</protein>
<dbReference type="Pfam" id="PF13515">
    <property type="entry name" value="FUSC_2"/>
    <property type="match status" value="1"/>
</dbReference>
<dbReference type="Proteomes" id="UP000288024">
    <property type="component" value="Unassembled WGS sequence"/>
</dbReference>
<keyword evidence="10" id="KW-1185">Reference proteome</keyword>
<dbReference type="GO" id="GO:0005886">
    <property type="term" value="C:plasma membrane"/>
    <property type="evidence" value="ECO:0007669"/>
    <property type="project" value="UniProtKB-SubCell"/>
</dbReference>
<keyword evidence="4 7" id="KW-1133">Transmembrane helix</keyword>
<evidence type="ECO:0000256" key="4">
    <source>
        <dbReference type="ARBA" id="ARBA00022989"/>
    </source>
</evidence>
<gene>
    <name evidence="9" type="ORF">EM808_14140</name>
</gene>
<dbReference type="InterPro" id="IPR049453">
    <property type="entry name" value="Memb_transporter_dom"/>
</dbReference>
<name>A0A437K9S4_9BACI</name>
<dbReference type="RefSeq" id="WP_127738853.1">
    <property type="nucleotide sequence ID" value="NZ_RZTZ01000005.1"/>
</dbReference>
<accession>A0A437K9S4</accession>
<dbReference type="AlphaFoldDB" id="A0A437K9S4"/>
<keyword evidence="3 7" id="KW-0812">Transmembrane</keyword>
<evidence type="ECO:0000256" key="3">
    <source>
        <dbReference type="ARBA" id="ARBA00022692"/>
    </source>
</evidence>
<feature type="transmembrane region" description="Helical" evidence="7">
    <location>
        <begin position="436"/>
        <end position="454"/>
    </location>
</feature>
<organism evidence="9 10">
    <name type="scientific">Niallia taxi</name>
    <dbReference type="NCBI Taxonomy" id="2499688"/>
    <lineage>
        <taxon>Bacteria</taxon>
        <taxon>Bacillati</taxon>
        <taxon>Bacillota</taxon>
        <taxon>Bacilli</taxon>
        <taxon>Bacillales</taxon>
        <taxon>Bacillaceae</taxon>
        <taxon>Niallia</taxon>
    </lineage>
</organism>
<evidence type="ECO:0000256" key="7">
    <source>
        <dbReference type="SAM" id="Phobius"/>
    </source>
</evidence>
<feature type="domain" description="Integral membrane bound transporter" evidence="8">
    <location>
        <begin position="357"/>
        <end position="483"/>
    </location>
</feature>